<dbReference type="GO" id="GO:0005737">
    <property type="term" value="C:cytoplasm"/>
    <property type="evidence" value="ECO:0007669"/>
    <property type="project" value="TreeGrafter"/>
</dbReference>
<evidence type="ECO:0000259" key="5">
    <source>
        <dbReference type="PROSITE" id="PS50865"/>
    </source>
</evidence>
<dbReference type="PANTHER" id="PTHR13244">
    <property type="entry name" value="ZINC FINGER MYND DOMAIN CONTAINING PROTEIN 10"/>
    <property type="match status" value="1"/>
</dbReference>
<dbReference type="EMBL" id="CAACVG010009114">
    <property type="protein sequence ID" value="VEN52135.1"/>
    <property type="molecule type" value="Genomic_DNA"/>
</dbReference>
<protein>
    <recommendedName>
        <fullName evidence="5">MYND-type domain-containing protein</fullName>
    </recommendedName>
</protein>
<dbReference type="OrthoDB" id="432970at2759"/>
<evidence type="ECO:0000256" key="2">
    <source>
        <dbReference type="ARBA" id="ARBA00022771"/>
    </source>
</evidence>
<sequence>MDSVLLPSEIDIFIDTMTPQKMKDIATPQWLDWHQRLQRLNQEALVEASAVKEEHVKETLVTYGKVKVLIHEAILISIWKQKILPQLFKLEPSPESTFIGYTILYHEAVCVALLELVLYHPSCCETLEDSAADLLDYAYGAASQLLSVKQVEPEAQENTEKELLRQKNNLSFDIGIRSLAIIRYLTENLDRLPFSITSQVYTTYDIPVLFTEILCVAPWLKDEKIYSGGTWKVWDNEQLGQAEAQVWLTLRQLLLDPECPKRYNLTETRRNQLAKLLPLMRPTLLDQLSPLIELNHWLHRVGVMEQSAASTGPLLLETVLGLKDNILKECGGKWKKLAQKQLPLVFNNDKEALQEAARKLSVAYNTDLLEKLEVKDQATCAQCGKGAIQRCSKCKKSWYCSRACQVTHWPQHKEECKC</sequence>
<evidence type="ECO:0000256" key="1">
    <source>
        <dbReference type="ARBA" id="ARBA00022723"/>
    </source>
</evidence>
<organism evidence="6 7">
    <name type="scientific">Callosobruchus maculatus</name>
    <name type="common">Southern cowpea weevil</name>
    <name type="synonym">Pulse bruchid</name>
    <dbReference type="NCBI Taxonomy" id="64391"/>
    <lineage>
        <taxon>Eukaryota</taxon>
        <taxon>Metazoa</taxon>
        <taxon>Ecdysozoa</taxon>
        <taxon>Arthropoda</taxon>
        <taxon>Hexapoda</taxon>
        <taxon>Insecta</taxon>
        <taxon>Pterygota</taxon>
        <taxon>Neoptera</taxon>
        <taxon>Endopterygota</taxon>
        <taxon>Coleoptera</taxon>
        <taxon>Polyphaga</taxon>
        <taxon>Cucujiformia</taxon>
        <taxon>Chrysomeloidea</taxon>
        <taxon>Chrysomelidae</taxon>
        <taxon>Bruchinae</taxon>
        <taxon>Bruchini</taxon>
        <taxon>Callosobruchus</taxon>
    </lineage>
</organism>
<keyword evidence="7" id="KW-1185">Reference proteome</keyword>
<dbReference type="AlphaFoldDB" id="A0A653CW34"/>
<dbReference type="Proteomes" id="UP000410492">
    <property type="component" value="Unassembled WGS sequence"/>
</dbReference>
<dbReference type="InterPro" id="IPR052298">
    <property type="entry name" value="ZMYND10"/>
</dbReference>
<dbReference type="GO" id="GO:0008270">
    <property type="term" value="F:zinc ion binding"/>
    <property type="evidence" value="ECO:0007669"/>
    <property type="project" value="UniProtKB-KW"/>
</dbReference>
<keyword evidence="3" id="KW-0862">Zinc</keyword>
<keyword evidence="2 4" id="KW-0863">Zinc-finger</keyword>
<evidence type="ECO:0000313" key="7">
    <source>
        <dbReference type="Proteomes" id="UP000410492"/>
    </source>
</evidence>
<evidence type="ECO:0000313" key="6">
    <source>
        <dbReference type="EMBL" id="VEN52135.1"/>
    </source>
</evidence>
<dbReference type="InterPro" id="IPR002893">
    <property type="entry name" value="Znf_MYND"/>
</dbReference>
<feature type="domain" description="MYND-type" evidence="5">
    <location>
        <begin position="380"/>
        <end position="416"/>
    </location>
</feature>
<dbReference type="SUPFAM" id="SSF144232">
    <property type="entry name" value="HIT/MYND zinc finger-like"/>
    <property type="match status" value="1"/>
</dbReference>
<dbReference type="GO" id="GO:0034451">
    <property type="term" value="C:centriolar satellite"/>
    <property type="evidence" value="ECO:0007669"/>
    <property type="project" value="TreeGrafter"/>
</dbReference>
<keyword evidence="1" id="KW-0479">Metal-binding</keyword>
<accession>A0A653CW34</accession>
<dbReference type="GO" id="GO:0036158">
    <property type="term" value="P:outer dynein arm assembly"/>
    <property type="evidence" value="ECO:0007669"/>
    <property type="project" value="TreeGrafter"/>
</dbReference>
<evidence type="ECO:0000256" key="3">
    <source>
        <dbReference type="ARBA" id="ARBA00022833"/>
    </source>
</evidence>
<evidence type="ECO:0000256" key="4">
    <source>
        <dbReference type="PROSITE-ProRule" id="PRU00134"/>
    </source>
</evidence>
<name>A0A653CW34_CALMS</name>
<proteinExistence type="predicted"/>
<dbReference type="Gene3D" id="6.10.140.2220">
    <property type="match status" value="1"/>
</dbReference>
<dbReference type="GO" id="GO:0044458">
    <property type="term" value="P:motile cilium assembly"/>
    <property type="evidence" value="ECO:0007669"/>
    <property type="project" value="TreeGrafter"/>
</dbReference>
<gene>
    <name evidence="6" type="ORF">CALMAC_LOCUS12378</name>
</gene>
<dbReference type="PROSITE" id="PS50865">
    <property type="entry name" value="ZF_MYND_2"/>
    <property type="match status" value="1"/>
</dbReference>
<dbReference type="PANTHER" id="PTHR13244:SF7">
    <property type="entry name" value="ZINC FINGER MYND DOMAIN-CONTAINING PROTEIN 10"/>
    <property type="match status" value="1"/>
</dbReference>
<dbReference type="Pfam" id="PF01753">
    <property type="entry name" value="zf-MYND"/>
    <property type="match status" value="1"/>
</dbReference>
<reference evidence="6 7" key="1">
    <citation type="submission" date="2019-01" db="EMBL/GenBank/DDBJ databases">
        <authorList>
            <person name="Sayadi A."/>
        </authorList>
    </citation>
    <scope>NUCLEOTIDE SEQUENCE [LARGE SCALE GENOMIC DNA]</scope>
</reference>
<dbReference type="GO" id="GO:0036159">
    <property type="term" value="P:inner dynein arm assembly"/>
    <property type="evidence" value="ECO:0007669"/>
    <property type="project" value="TreeGrafter"/>
</dbReference>
<dbReference type="PROSITE" id="PS01360">
    <property type="entry name" value="ZF_MYND_1"/>
    <property type="match status" value="1"/>
</dbReference>